<feature type="transmembrane region" description="Helical" evidence="8">
    <location>
        <begin position="6"/>
        <end position="22"/>
    </location>
</feature>
<dbReference type="PANTHER" id="PTHR43568">
    <property type="entry name" value="P PROTEIN"/>
    <property type="match status" value="1"/>
</dbReference>
<dbReference type="GO" id="GO:0005886">
    <property type="term" value="C:plasma membrane"/>
    <property type="evidence" value="ECO:0007669"/>
    <property type="project" value="UniProtKB-SubCell"/>
</dbReference>
<dbReference type="PRINTS" id="PR00758">
    <property type="entry name" value="ARSENICPUMP"/>
</dbReference>
<dbReference type="EMBL" id="DTHG01000099">
    <property type="protein sequence ID" value="HGW92493.1"/>
    <property type="molecule type" value="Genomic_DNA"/>
</dbReference>
<evidence type="ECO:0000256" key="8">
    <source>
        <dbReference type="SAM" id="Phobius"/>
    </source>
</evidence>
<dbReference type="InterPro" id="IPR004680">
    <property type="entry name" value="Cit_transptr-like_dom"/>
</dbReference>
<evidence type="ECO:0000256" key="4">
    <source>
        <dbReference type="ARBA" id="ARBA00022475"/>
    </source>
</evidence>
<comment type="similarity">
    <text evidence="2">Belongs to the CitM (TC 2.A.11) transporter family.</text>
</comment>
<dbReference type="PANTHER" id="PTHR43568:SF1">
    <property type="entry name" value="P PROTEIN"/>
    <property type="match status" value="1"/>
</dbReference>
<feature type="transmembrane region" description="Helical" evidence="8">
    <location>
        <begin position="129"/>
        <end position="146"/>
    </location>
</feature>
<protein>
    <submittedName>
        <fullName evidence="10">TRAP transporter large permease subunit</fullName>
    </submittedName>
</protein>
<feature type="transmembrane region" description="Helical" evidence="8">
    <location>
        <begin position="312"/>
        <end position="343"/>
    </location>
</feature>
<evidence type="ECO:0000256" key="6">
    <source>
        <dbReference type="ARBA" id="ARBA00022989"/>
    </source>
</evidence>
<evidence type="ECO:0000256" key="7">
    <source>
        <dbReference type="ARBA" id="ARBA00023136"/>
    </source>
</evidence>
<evidence type="ECO:0000313" key="10">
    <source>
        <dbReference type="EMBL" id="HGW92493.1"/>
    </source>
</evidence>
<feature type="transmembrane region" description="Helical" evidence="8">
    <location>
        <begin position="29"/>
        <end position="46"/>
    </location>
</feature>
<feature type="transmembrane region" description="Helical" evidence="8">
    <location>
        <begin position="221"/>
        <end position="238"/>
    </location>
</feature>
<name>A0A7C4U860_UNCW3</name>
<evidence type="ECO:0000259" key="9">
    <source>
        <dbReference type="Pfam" id="PF03600"/>
    </source>
</evidence>
<dbReference type="AlphaFoldDB" id="A0A7C4U860"/>
<feature type="transmembrane region" description="Helical" evidence="8">
    <location>
        <begin position="52"/>
        <end position="72"/>
    </location>
</feature>
<feature type="transmembrane region" description="Helical" evidence="8">
    <location>
        <begin position="355"/>
        <end position="386"/>
    </location>
</feature>
<sequence length="422" mass="47351">MGFEGMLSVLIIFFLIYIFFAIFHKHRSIIVWVGVFLFLILKKLYIKDILNFVDWNIIFIFSSFIIITEFMIEDKIASSIAEKITDRTSSLISSLLILSATSGIISTFLENVATVLILAPIALEISRKAKVSCIPYIMGIILMSNLEGTATLIGDPPSMILAGYMKLTFFDFFILDGKLSLFFIVQAGALSGLGTLYFIFRRIYYGRKIDKVREEKIKSKRSVLAFIFAILWLILSSFNKRLFGYAAGTGSLIISLILLLSSKKDSLKVLKRFDYDTVLILMGIFIIINVVNNSGVVQLIANFIETYLKGNVFMIFLTLIFISVFFSAFIDNVPFVTAIIPVGMKIAEGLNINQYLLTFGIIIGATVGGNITPIGASANIVGYGIIKREGEDFTFGQFVKIGFLFTFFATLFSSILLWFIWR</sequence>
<keyword evidence="6 8" id="KW-1133">Transmembrane helix</keyword>
<feature type="transmembrane region" description="Helical" evidence="8">
    <location>
        <begin position="273"/>
        <end position="292"/>
    </location>
</feature>
<keyword evidence="4" id="KW-1003">Cell membrane</keyword>
<dbReference type="GO" id="GO:0015105">
    <property type="term" value="F:arsenite transmembrane transporter activity"/>
    <property type="evidence" value="ECO:0007669"/>
    <property type="project" value="InterPro"/>
</dbReference>
<comment type="caution">
    <text evidence="10">The sequence shown here is derived from an EMBL/GenBank/DDBJ whole genome shotgun (WGS) entry which is preliminary data.</text>
</comment>
<proteinExistence type="inferred from homology"/>
<dbReference type="InterPro" id="IPR000802">
    <property type="entry name" value="Arsenical_pump_ArsB"/>
</dbReference>
<keyword evidence="3" id="KW-0813">Transport</keyword>
<evidence type="ECO:0000256" key="3">
    <source>
        <dbReference type="ARBA" id="ARBA00022448"/>
    </source>
</evidence>
<keyword evidence="7 8" id="KW-0472">Membrane</keyword>
<evidence type="ECO:0000256" key="1">
    <source>
        <dbReference type="ARBA" id="ARBA00004651"/>
    </source>
</evidence>
<gene>
    <name evidence="10" type="ORF">ENV67_08165</name>
</gene>
<accession>A0A7C4U860</accession>
<dbReference type="Pfam" id="PF03600">
    <property type="entry name" value="CitMHS"/>
    <property type="match status" value="1"/>
</dbReference>
<evidence type="ECO:0000256" key="5">
    <source>
        <dbReference type="ARBA" id="ARBA00022692"/>
    </source>
</evidence>
<feature type="domain" description="Citrate transporter-like" evidence="9">
    <location>
        <begin position="17"/>
        <end position="350"/>
    </location>
</feature>
<comment type="subcellular location">
    <subcellularLocation>
        <location evidence="1">Cell membrane</location>
        <topology evidence="1">Multi-pass membrane protein</topology>
    </subcellularLocation>
</comment>
<feature type="transmembrane region" description="Helical" evidence="8">
    <location>
        <begin position="93"/>
        <end position="123"/>
    </location>
</feature>
<keyword evidence="5 8" id="KW-0812">Transmembrane</keyword>
<evidence type="ECO:0000256" key="2">
    <source>
        <dbReference type="ARBA" id="ARBA00009843"/>
    </source>
</evidence>
<feature type="transmembrane region" description="Helical" evidence="8">
    <location>
        <begin position="398"/>
        <end position="421"/>
    </location>
</feature>
<feature type="transmembrane region" description="Helical" evidence="8">
    <location>
        <begin position="181"/>
        <end position="200"/>
    </location>
</feature>
<reference evidence="10" key="1">
    <citation type="journal article" date="2020" name="mSystems">
        <title>Genome- and Community-Level Interaction Insights into Carbon Utilization and Element Cycling Functions of Hydrothermarchaeota in Hydrothermal Sediment.</title>
        <authorList>
            <person name="Zhou Z."/>
            <person name="Liu Y."/>
            <person name="Xu W."/>
            <person name="Pan J."/>
            <person name="Luo Z.H."/>
            <person name="Li M."/>
        </authorList>
    </citation>
    <scope>NUCLEOTIDE SEQUENCE [LARGE SCALE GENOMIC DNA]</scope>
    <source>
        <strain evidence="10">SpSt-780</strain>
    </source>
</reference>
<feature type="transmembrane region" description="Helical" evidence="8">
    <location>
        <begin position="244"/>
        <end position="261"/>
    </location>
</feature>
<dbReference type="InterPro" id="IPR051475">
    <property type="entry name" value="Diverse_Ion_Transporter"/>
</dbReference>
<organism evidence="10">
    <name type="scientific">candidate division WOR-3 bacterium</name>
    <dbReference type="NCBI Taxonomy" id="2052148"/>
    <lineage>
        <taxon>Bacteria</taxon>
        <taxon>Bacteria division WOR-3</taxon>
    </lineage>
</organism>